<dbReference type="InterPro" id="IPR013783">
    <property type="entry name" value="Ig-like_fold"/>
</dbReference>
<dbReference type="Gene3D" id="2.60.40.10">
    <property type="entry name" value="Immunoglobulins"/>
    <property type="match status" value="1"/>
</dbReference>
<organism evidence="6 7">
    <name type="scientific">Agromyces humatus</name>
    <dbReference type="NCBI Taxonomy" id="279573"/>
    <lineage>
        <taxon>Bacteria</taxon>
        <taxon>Bacillati</taxon>
        <taxon>Actinomycetota</taxon>
        <taxon>Actinomycetes</taxon>
        <taxon>Micrococcales</taxon>
        <taxon>Microbacteriaceae</taxon>
        <taxon>Agromyces</taxon>
    </lineage>
</organism>
<keyword evidence="1" id="KW-0862">Zinc</keyword>
<dbReference type="EMBL" id="BAAANH010000005">
    <property type="protein sequence ID" value="GAA1764665.1"/>
    <property type="molecule type" value="Genomic_DNA"/>
</dbReference>
<evidence type="ECO:0000259" key="4">
    <source>
        <dbReference type="Pfam" id="PF06452"/>
    </source>
</evidence>
<evidence type="ECO:0000259" key="5">
    <source>
        <dbReference type="Pfam" id="PF10633"/>
    </source>
</evidence>
<dbReference type="Pfam" id="PF02585">
    <property type="entry name" value="PIG-L"/>
    <property type="match status" value="1"/>
</dbReference>
<evidence type="ECO:0000256" key="1">
    <source>
        <dbReference type="ARBA" id="ARBA00022833"/>
    </source>
</evidence>
<dbReference type="InterPro" id="IPR024078">
    <property type="entry name" value="LmbE-like_dom_sf"/>
</dbReference>
<feature type="domain" description="Carbohydrate-binding" evidence="4">
    <location>
        <begin position="594"/>
        <end position="834"/>
    </location>
</feature>
<dbReference type="Proteomes" id="UP001500506">
    <property type="component" value="Unassembled WGS sequence"/>
</dbReference>
<evidence type="ECO:0000256" key="3">
    <source>
        <dbReference type="SAM" id="SignalP"/>
    </source>
</evidence>
<dbReference type="InterPro" id="IPR010502">
    <property type="entry name" value="Carb-bd_dom_fam9"/>
</dbReference>
<feature type="region of interest" description="Disordered" evidence="2">
    <location>
        <begin position="94"/>
        <end position="119"/>
    </location>
</feature>
<protein>
    <submittedName>
        <fullName evidence="6">Sugar-binding protein</fullName>
    </submittedName>
</protein>
<dbReference type="SUPFAM" id="SSF49344">
    <property type="entry name" value="CBD9-like"/>
    <property type="match status" value="1"/>
</dbReference>
<comment type="caution">
    <text evidence="6">The sequence shown here is derived from an EMBL/GenBank/DDBJ whole genome shotgun (WGS) entry which is preliminary data.</text>
</comment>
<gene>
    <name evidence="6" type="ORF">GCM10009747_25680</name>
</gene>
<reference evidence="6 7" key="1">
    <citation type="journal article" date="2019" name="Int. J. Syst. Evol. Microbiol.">
        <title>The Global Catalogue of Microorganisms (GCM) 10K type strain sequencing project: providing services to taxonomists for standard genome sequencing and annotation.</title>
        <authorList>
            <consortium name="The Broad Institute Genomics Platform"/>
            <consortium name="The Broad Institute Genome Sequencing Center for Infectious Disease"/>
            <person name="Wu L."/>
            <person name="Ma J."/>
        </authorList>
    </citation>
    <scope>NUCLEOTIDE SEQUENCE [LARGE SCALE GENOMIC DNA]</scope>
    <source>
        <strain evidence="6 7">JCM 14319</strain>
    </source>
</reference>
<feature type="domain" description="Alpha-galactosidase NEW3" evidence="5">
    <location>
        <begin position="491"/>
        <end position="563"/>
    </location>
</feature>
<keyword evidence="3" id="KW-0732">Signal</keyword>
<keyword evidence="7" id="KW-1185">Reference proteome</keyword>
<dbReference type="InterPro" id="IPR018905">
    <property type="entry name" value="A-galactase_NEW3"/>
</dbReference>
<feature type="region of interest" description="Disordered" evidence="2">
    <location>
        <begin position="697"/>
        <end position="725"/>
    </location>
</feature>
<dbReference type="Gene3D" id="2.60.40.1190">
    <property type="match status" value="1"/>
</dbReference>
<feature type="chain" id="PRO_5045706395" evidence="3">
    <location>
        <begin position="25"/>
        <end position="1019"/>
    </location>
</feature>
<dbReference type="RefSeq" id="WP_232498773.1">
    <property type="nucleotide sequence ID" value="NZ_BAAANH010000005.1"/>
</dbReference>
<evidence type="ECO:0000313" key="6">
    <source>
        <dbReference type="EMBL" id="GAA1764665.1"/>
    </source>
</evidence>
<dbReference type="Pfam" id="PF06452">
    <property type="entry name" value="CBM9_1"/>
    <property type="match status" value="1"/>
</dbReference>
<dbReference type="Pfam" id="PF10633">
    <property type="entry name" value="NPCBM_assoc"/>
    <property type="match status" value="2"/>
</dbReference>
<feature type="domain" description="Alpha-galactosidase NEW3" evidence="5">
    <location>
        <begin position="367"/>
        <end position="435"/>
    </location>
</feature>
<evidence type="ECO:0000313" key="7">
    <source>
        <dbReference type="Proteomes" id="UP001500506"/>
    </source>
</evidence>
<dbReference type="Gene3D" id="3.40.50.10320">
    <property type="entry name" value="LmbE-like"/>
    <property type="match status" value="1"/>
</dbReference>
<feature type="signal peptide" evidence="3">
    <location>
        <begin position="1"/>
        <end position="24"/>
    </location>
</feature>
<accession>A0ABN2KUW1</accession>
<name>A0ABN2KUW1_9MICO</name>
<evidence type="ECO:0000256" key="2">
    <source>
        <dbReference type="SAM" id="MobiDB-lite"/>
    </source>
</evidence>
<proteinExistence type="predicted"/>
<dbReference type="SUPFAM" id="SSF102588">
    <property type="entry name" value="LmbE-like"/>
    <property type="match status" value="1"/>
</dbReference>
<dbReference type="InterPro" id="IPR003737">
    <property type="entry name" value="GlcNAc_PI_deacetylase-related"/>
</dbReference>
<sequence length="1019" mass="105908">MKRAILLTSLLTVAALMGPGNAVAATMGNTQPGPADPAVQLEVGDPSIATKTERGKIDIMGIWAHPDDDAGFTTPCGVWHDLYGVRCGIIMATRGEGGSNSVGPEAGPDLGVRRENEDRTSHVRSGSVDIFNLDRVDFFYNTSAALTAEVWDAEETLRRTVRIIRETQPEILVGSTPSLAAGHGNHQYAQGRMIWEAAAAAADANMFPEQLSGLGAVETWQVKKILAGGQTTGTGGTLAPNCNTGFTPAATNPFTVVGTWTGYDSPYVWADGNVQGQQAGTAKTWAQVGREGGRAHPTQARVMEKGLTNPSCQRYGVSQSIVPMQPNNSAASANDDAVLYGAVVADPGGMPLGSEFSIAVDEYYEAAGEPFEVTVAARSGDGDLGGGTVSLVVPAGWQVSEPVEIDGIGDADASDATFTVTPAADAVAGVYKLAASFDGDVTAYNDTRIALVAPVEGRFERWGNMAEYEQWTRDHDAYVGGRSNAVAQMGAGETVTVPVEVTNRTDGTESGEVALALPAGFVADAASKSFSGLAPGDTVTVEFVVTHTDPADAGSRTVTFTATTTSGAGASTENETVYLVPTVVIPQLASAPTVDGTADGVYVGDPVDVGTRWEGAACATDGVDCGDGSLAKLGWYDDALYAQIRVTDDVASAAATPDRCFGHWLVDSVELLLDPRGDSVDTSTTFKLGMFPFTDDTDGTNGNGADGPCWSRDADNHQGFSTGPLAETVEGGLNAEGVEVAVEVARQADGSYADGGYDLEVKVPLAALPAAVGPTSAVPTGDAEQNDVDPSYFGLNVTPYDSDTQNFIGQTRTAWSAFGSQQSEPYRWGHAYLDGYVPPADRSTQAAAPIIPDTALQGVQSPQTVAQSATRGGTISGVQPSEALSVTDVKIQQKNVRVSYRSEEAGTVRVFLWKGDTTFIPVWTSSCVGDIYGFDACSPSDGAAPPWAPDMSGRLLGSFEQDVAAGKGSLAVPIDASIRSALADDARILVSYAEAATVASGDGVNAWSFPIESRLPGRG</sequence>